<organism evidence="5 7">
    <name type="scientific">Neodiprion lecontei</name>
    <name type="common">Redheaded pine sawfly</name>
    <dbReference type="NCBI Taxonomy" id="441921"/>
    <lineage>
        <taxon>Eukaryota</taxon>
        <taxon>Metazoa</taxon>
        <taxon>Ecdysozoa</taxon>
        <taxon>Arthropoda</taxon>
        <taxon>Hexapoda</taxon>
        <taxon>Insecta</taxon>
        <taxon>Pterygota</taxon>
        <taxon>Neoptera</taxon>
        <taxon>Endopterygota</taxon>
        <taxon>Hymenoptera</taxon>
        <taxon>Tenthredinoidea</taxon>
        <taxon>Diprionidae</taxon>
        <taxon>Diprioninae</taxon>
        <taxon>Neodiprion</taxon>
    </lineage>
</organism>
<keyword evidence="3" id="KW-0964">Secreted</keyword>
<accession>A0A6J0BU87</accession>
<dbReference type="Pfam" id="PF00159">
    <property type="entry name" value="Hormone_3"/>
    <property type="match status" value="1"/>
</dbReference>
<comment type="subcellular location">
    <subcellularLocation>
        <location evidence="1">Secreted</location>
    </subcellularLocation>
</comment>
<name>A0A6J0BU87_NEOLC</name>
<evidence type="ECO:0000256" key="1">
    <source>
        <dbReference type="ARBA" id="ARBA00004613"/>
    </source>
</evidence>
<evidence type="ECO:0000313" key="6">
    <source>
        <dbReference type="RefSeq" id="XP_015517494.2"/>
    </source>
</evidence>
<keyword evidence="4" id="KW-0732">Signal</keyword>
<evidence type="ECO:0000313" key="7">
    <source>
        <dbReference type="RefSeq" id="XP_015517573.2"/>
    </source>
</evidence>
<dbReference type="OrthoDB" id="9972427at2759"/>
<dbReference type="KEGG" id="nlo:107222556"/>
<keyword evidence="5" id="KW-1185">Reference proteome</keyword>
<evidence type="ECO:0000256" key="2">
    <source>
        <dbReference type="ARBA" id="ARBA00010022"/>
    </source>
</evidence>
<dbReference type="AlphaFoldDB" id="A0A6J0BU87"/>
<protein>
    <submittedName>
        <fullName evidence="6 7">Uncharacterized protein LOC107222556</fullName>
    </submittedName>
</protein>
<dbReference type="PROSITE" id="PS50276">
    <property type="entry name" value="PANCREATIC_HORMONE_2"/>
    <property type="match status" value="1"/>
</dbReference>
<feature type="chain" id="PRO_5044636903" evidence="4">
    <location>
        <begin position="30"/>
        <end position="159"/>
    </location>
</feature>
<feature type="signal peptide" evidence="4">
    <location>
        <begin position="1"/>
        <end position="29"/>
    </location>
</feature>
<dbReference type="RefSeq" id="XP_015517573.2">
    <property type="nucleotide sequence ID" value="XM_015662087.2"/>
</dbReference>
<dbReference type="GeneID" id="107222556"/>
<gene>
    <name evidence="6 7" type="primary">LOC107222556</name>
</gene>
<evidence type="ECO:0000313" key="5">
    <source>
        <dbReference type="Proteomes" id="UP000829291"/>
    </source>
</evidence>
<reference evidence="6 7" key="1">
    <citation type="submission" date="2025-05" db="UniProtKB">
        <authorList>
            <consortium name="RefSeq"/>
        </authorList>
    </citation>
    <scope>IDENTIFICATION</scope>
    <source>
        <tissue evidence="6 7">Thorax and Abdomen</tissue>
    </source>
</reference>
<dbReference type="Proteomes" id="UP000829291">
    <property type="component" value="Chromosome 2"/>
</dbReference>
<evidence type="ECO:0000256" key="3">
    <source>
        <dbReference type="ARBA" id="ARBA00022525"/>
    </source>
</evidence>
<dbReference type="GO" id="GO:0005576">
    <property type="term" value="C:extracellular region"/>
    <property type="evidence" value="ECO:0007669"/>
    <property type="project" value="UniProtKB-SubCell"/>
</dbReference>
<dbReference type="RefSeq" id="XP_015517494.2">
    <property type="nucleotide sequence ID" value="XM_015662008.2"/>
</dbReference>
<sequence>MVEQKMPVTLSLLSGLLILVALYPLSVHGEPDPMARPTRPKVFTSADELRRYLDLVKDYYSLNGKARYGKRAQIFPATENPWDIMRVPPPSAGGFALRQQKLEQKLQHEMENLSKHGSQKGIQTELQEPQQLEPRQFQHGGSQLSYLYDAMAKYYDELQ</sequence>
<evidence type="ECO:0000256" key="4">
    <source>
        <dbReference type="SAM" id="SignalP"/>
    </source>
</evidence>
<proteinExistence type="inferred from homology"/>
<dbReference type="GO" id="GO:0005179">
    <property type="term" value="F:hormone activity"/>
    <property type="evidence" value="ECO:0007669"/>
    <property type="project" value="InterPro"/>
</dbReference>
<comment type="similarity">
    <text evidence="2">Belongs to the NPY family.</text>
</comment>
<dbReference type="InterPro" id="IPR001955">
    <property type="entry name" value="Pancreatic_hormone-like"/>
</dbReference>